<dbReference type="EMBL" id="VRLW01000001">
    <property type="protein sequence ID" value="KAA1258608.1"/>
    <property type="molecule type" value="Genomic_DNA"/>
</dbReference>
<evidence type="ECO:0000313" key="2">
    <source>
        <dbReference type="Proteomes" id="UP000322699"/>
    </source>
</evidence>
<dbReference type="AlphaFoldDB" id="A0A5B1CBR4"/>
<dbReference type="OrthoDB" id="286672at2"/>
<reference evidence="1 2" key="1">
    <citation type="submission" date="2019-08" db="EMBL/GenBank/DDBJ databases">
        <title>Deep-cultivation of Planctomycetes and their phenomic and genomic characterization uncovers novel biology.</title>
        <authorList>
            <person name="Wiegand S."/>
            <person name="Jogler M."/>
            <person name="Boedeker C."/>
            <person name="Pinto D."/>
            <person name="Vollmers J."/>
            <person name="Rivas-Marin E."/>
            <person name="Kohn T."/>
            <person name="Peeters S.H."/>
            <person name="Heuer A."/>
            <person name="Rast P."/>
            <person name="Oberbeckmann S."/>
            <person name="Bunk B."/>
            <person name="Jeske O."/>
            <person name="Meyerdierks A."/>
            <person name="Storesund J.E."/>
            <person name="Kallscheuer N."/>
            <person name="Luecker S."/>
            <person name="Lage O.M."/>
            <person name="Pohl T."/>
            <person name="Merkel B.J."/>
            <person name="Hornburger P."/>
            <person name="Mueller R.-W."/>
            <person name="Bruemmer F."/>
            <person name="Labrenz M."/>
            <person name="Spormann A.M."/>
            <person name="Op Den Camp H."/>
            <person name="Overmann J."/>
            <person name="Amann R."/>
            <person name="Jetten M.S.M."/>
            <person name="Mascher T."/>
            <person name="Medema M.H."/>
            <person name="Devos D.P."/>
            <person name="Kaster A.-K."/>
            <person name="Ovreas L."/>
            <person name="Rohde M."/>
            <person name="Galperin M.Y."/>
            <person name="Jogler C."/>
        </authorList>
    </citation>
    <scope>NUCLEOTIDE SEQUENCE [LARGE SCALE GENOMIC DNA]</scope>
    <source>
        <strain evidence="1 2">LF1</strain>
    </source>
</reference>
<protein>
    <submittedName>
        <fullName evidence="1">Uncharacterized protein</fullName>
    </submittedName>
</protein>
<dbReference type="Proteomes" id="UP000322699">
    <property type="component" value="Unassembled WGS sequence"/>
</dbReference>
<gene>
    <name evidence="1" type="ORF">LF1_11300</name>
</gene>
<sequence length="94" mass="10760">MFNLYHHGQQRLDLITGRYTDNDQFYVALEEPNGDLYADLSVCLPEIPLADGEFIFKTYSGNEGLLEAMMHTRRIKVVRTVNTPLGMLPVCRLI</sequence>
<name>A0A5B1CBR4_9BACT</name>
<accession>A0A5B1CBR4</accession>
<comment type="caution">
    <text evidence="1">The sequence shown here is derived from an EMBL/GenBank/DDBJ whole genome shotgun (WGS) entry which is preliminary data.</text>
</comment>
<evidence type="ECO:0000313" key="1">
    <source>
        <dbReference type="EMBL" id="KAA1258608.1"/>
    </source>
</evidence>
<organism evidence="1 2">
    <name type="scientific">Rubripirellula obstinata</name>
    <dbReference type="NCBI Taxonomy" id="406547"/>
    <lineage>
        <taxon>Bacteria</taxon>
        <taxon>Pseudomonadati</taxon>
        <taxon>Planctomycetota</taxon>
        <taxon>Planctomycetia</taxon>
        <taxon>Pirellulales</taxon>
        <taxon>Pirellulaceae</taxon>
        <taxon>Rubripirellula</taxon>
    </lineage>
</organism>
<dbReference type="RefSeq" id="WP_068257860.1">
    <property type="nucleotide sequence ID" value="NZ_LWSK01000001.1"/>
</dbReference>
<keyword evidence="2" id="KW-1185">Reference proteome</keyword>
<proteinExistence type="predicted"/>